<evidence type="ECO:0000256" key="3">
    <source>
        <dbReference type="ARBA" id="ARBA00022759"/>
    </source>
</evidence>
<proteinExistence type="inferred from homology"/>
<gene>
    <name evidence="10 11" type="primary">cas1</name>
    <name evidence="11" type="ORF">PW252_01035</name>
</gene>
<keyword evidence="4 10" id="KW-0378">Hydrolase</keyword>
<evidence type="ECO:0000256" key="10">
    <source>
        <dbReference type="HAMAP-Rule" id="MF_01470"/>
    </source>
</evidence>
<keyword evidence="5 10" id="KW-0460">Magnesium</keyword>
<dbReference type="InterPro" id="IPR042211">
    <property type="entry name" value="CRISPR-assoc_Cas1_N"/>
</dbReference>
<dbReference type="EMBL" id="CP118735">
    <property type="protein sequence ID" value="WNY51279.1"/>
    <property type="molecule type" value="Genomic_DNA"/>
</dbReference>
<accession>A0AA96VN85</accession>
<dbReference type="InterPro" id="IPR042206">
    <property type="entry name" value="CRISPR-assoc_Cas1_C"/>
</dbReference>
<feature type="binding site" evidence="10">
    <location>
        <position position="157"/>
    </location>
    <ligand>
        <name>Mn(2+)</name>
        <dbReference type="ChEBI" id="CHEBI:29035"/>
    </ligand>
</feature>
<dbReference type="InterPro" id="IPR050646">
    <property type="entry name" value="Cas1"/>
</dbReference>
<dbReference type="Pfam" id="PF01867">
    <property type="entry name" value="Cas_Cas1"/>
    <property type="match status" value="1"/>
</dbReference>
<name>A0AA96VN85_9STRE</name>
<comment type="function">
    <text evidence="10">CRISPR (clustered regularly interspaced short palindromic repeat), is an adaptive immune system that provides protection against mobile genetic elements (viruses, transposable elements and conjugative plasmids). CRISPR clusters contain spacers, sequences complementary to antecedent mobile elements, and target invading nucleic acids. CRISPR clusters are transcribed and processed into CRISPR RNA (crRNA). Acts as a dsDNA endonuclease. Involved in the integration of spacer DNA into the CRISPR cassette.</text>
</comment>
<dbReference type="GO" id="GO:0004519">
    <property type="term" value="F:endonuclease activity"/>
    <property type="evidence" value="ECO:0007669"/>
    <property type="project" value="UniProtKB-UniRule"/>
</dbReference>
<feature type="binding site" evidence="10">
    <location>
        <position position="222"/>
    </location>
    <ligand>
        <name>Mn(2+)</name>
        <dbReference type="ChEBI" id="CHEBI:29035"/>
    </ligand>
</feature>
<dbReference type="Gene3D" id="3.100.10.20">
    <property type="entry name" value="CRISPR-associated endonuclease Cas1, N-terminal domain"/>
    <property type="match status" value="1"/>
</dbReference>
<reference evidence="11" key="1">
    <citation type="submission" date="2023-02" db="EMBL/GenBank/DDBJ databases">
        <title>Streptococcus sp. Genome Sequencing and Assembly.</title>
        <authorList>
            <person name="Shore S.M."/>
            <person name="Nicholson T.L."/>
        </authorList>
    </citation>
    <scope>NUCLEOTIDE SEQUENCE</scope>
    <source>
        <strain evidence="11">29887</strain>
    </source>
</reference>
<dbReference type="CDD" id="cd09634">
    <property type="entry name" value="Cas1_I-II-III"/>
    <property type="match status" value="1"/>
</dbReference>
<keyword evidence="2 10" id="KW-0479">Metal-binding</keyword>
<keyword evidence="1 10" id="KW-0540">Nuclease</keyword>
<evidence type="ECO:0000256" key="7">
    <source>
        <dbReference type="ARBA" id="ARBA00023125"/>
    </source>
</evidence>
<keyword evidence="6 10" id="KW-0051">Antiviral defense</keyword>
<evidence type="ECO:0000256" key="6">
    <source>
        <dbReference type="ARBA" id="ARBA00023118"/>
    </source>
</evidence>
<sequence length="340" mass="39768">MSDLYIQKSDFRLSLFQEKVIVRDSDSCIVKEVGLSKLSNVLIFGDSQLSTQLVKRLMKEGIGLYYFSRVGKFLGGFDCFRQDDFEKQRQQLLACQNMDFCLDLAKMVISKKMSLQVDLLRAYDRFELLMEEDYQRLEEQLHSVGMARSIQELMGFEGRMAKSYFYYLGLLVPREFKFHGRSKRPAKDYFNALLNYGYSILYSNFCGYIRKSGLNPGYGFMHRCRGHHAALASDLMEPWRVLMVDDTVMKLVLAEELRADHFEVDDKRGFILSTEGQRIYLTALRKRFLEIHEYVELDKKRYTFPYMVEKQLLSLLDCFRQGDAQSFLNIAGEAEDDTLL</sequence>
<evidence type="ECO:0000256" key="1">
    <source>
        <dbReference type="ARBA" id="ARBA00022722"/>
    </source>
</evidence>
<feature type="binding site" evidence="10">
    <location>
        <position position="237"/>
    </location>
    <ligand>
        <name>Mn(2+)</name>
        <dbReference type="ChEBI" id="CHEBI:29035"/>
    </ligand>
</feature>
<evidence type="ECO:0000313" key="11">
    <source>
        <dbReference type="EMBL" id="WNY51279.1"/>
    </source>
</evidence>
<evidence type="ECO:0000256" key="2">
    <source>
        <dbReference type="ARBA" id="ARBA00022723"/>
    </source>
</evidence>
<dbReference type="GO" id="GO:0043571">
    <property type="term" value="P:maintenance of CRISPR repeat elements"/>
    <property type="evidence" value="ECO:0007669"/>
    <property type="project" value="UniProtKB-UniRule"/>
</dbReference>
<dbReference type="AlphaFoldDB" id="A0AA96VN85"/>
<comment type="cofactor">
    <cofactor evidence="10">
        <name>Mg(2+)</name>
        <dbReference type="ChEBI" id="CHEBI:18420"/>
    </cofactor>
    <cofactor evidence="10">
        <name>Mn(2+)</name>
        <dbReference type="ChEBI" id="CHEBI:29035"/>
    </cofactor>
</comment>
<keyword evidence="3 10" id="KW-0255">Endonuclease</keyword>
<dbReference type="GO" id="GO:0051607">
    <property type="term" value="P:defense response to virus"/>
    <property type="evidence" value="ECO:0007669"/>
    <property type="project" value="UniProtKB-UniRule"/>
</dbReference>
<organism evidence="11">
    <name type="scientific">Streptococcus iners</name>
    <dbReference type="NCBI Taxonomy" id="3028084"/>
    <lineage>
        <taxon>Bacteria</taxon>
        <taxon>Bacillati</taxon>
        <taxon>Bacillota</taxon>
        <taxon>Bacilli</taxon>
        <taxon>Lactobacillales</taxon>
        <taxon>Streptococcaceae</taxon>
        <taxon>Streptococcus</taxon>
    </lineage>
</organism>
<dbReference type="PANTHER" id="PTHR34353:SF2">
    <property type="entry name" value="CRISPR-ASSOCIATED ENDONUCLEASE CAS1 1"/>
    <property type="match status" value="1"/>
</dbReference>
<keyword evidence="7 10" id="KW-0238">DNA-binding</keyword>
<comment type="similarity">
    <text evidence="10">Belongs to the CRISPR-associated endonuclease Cas1 family.</text>
</comment>
<dbReference type="GO" id="GO:0046872">
    <property type="term" value="F:metal ion binding"/>
    <property type="evidence" value="ECO:0007669"/>
    <property type="project" value="UniProtKB-UniRule"/>
</dbReference>
<dbReference type="NCBIfam" id="TIGR00287">
    <property type="entry name" value="cas1"/>
    <property type="match status" value="1"/>
</dbReference>
<dbReference type="RefSeq" id="WP_248049646.1">
    <property type="nucleotide sequence ID" value="NZ_CP118735.1"/>
</dbReference>
<dbReference type="GO" id="GO:0003677">
    <property type="term" value="F:DNA binding"/>
    <property type="evidence" value="ECO:0007669"/>
    <property type="project" value="UniProtKB-KW"/>
</dbReference>
<dbReference type="Gene3D" id="1.20.120.920">
    <property type="entry name" value="CRISPR-associated endonuclease Cas1, C-terminal domain"/>
    <property type="match status" value="1"/>
</dbReference>
<evidence type="ECO:0000256" key="9">
    <source>
        <dbReference type="ARBA" id="ARBA00038592"/>
    </source>
</evidence>
<evidence type="ECO:0000256" key="5">
    <source>
        <dbReference type="ARBA" id="ARBA00022842"/>
    </source>
</evidence>
<evidence type="ECO:0000256" key="4">
    <source>
        <dbReference type="ARBA" id="ARBA00022801"/>
    </source>
</evidence>
<evidence type="ECO:0000256" key="8">
    <source>
        <dbReference type="ARBA" id="ARBA00023211"/>
    </source>
</evidence>
<keyword evidence="8 10" id="KW-0464">Manganese</keyword>
<dbReference type="InterPro" id="IPR002729">
    <property type="entry name" value="CRISPR-assoc_Cas1"/>
</dbReference>
<comment type="subunit">
    <text evidence="9 10">Homodimer, forms a heterotetramer with a Cas2 homodimer.</text>
</comment>
<dbReference type="HAMAP" id="MF_01470">
    <property type="entry name" value="Cas1"/>
    <property type="match status" value="1"/>
</dbReference>
<dbReference type="KEGG" id="sins:PW252_01035"/>
<protein>
    <recommendedName>
        <fullName evidence="10">CRISPR-associated endonuclease Cas1</fullName>
        <ecNumber evidence="10">3.1.-.-</ecNumber>
    </recommendedName>
</protein>
<dbReference type="PANTHER" id="PTHR34353">
    <property type="entry name" value="CRISPR-ASSOCIATED ENDONUCLEASE CAS1 1"/>
    <property type="match status" value="1"/>
</dbReference>
<dbReference type="EC" id="3.1.-.-" evidence="10"/>
<dbReference type="GO" id="GO:0016787">
    <property type="term" value="F:hydrolase activity"/>
    <property type="evidence" value="ECO:0007669"/>
    <property type="project" value="UniProtKB-KW"/>
</dbReference>